<keyword evidence="2" id="KW-1185">Reference proteome</keyword>
<dbReference type="RefSeq" id="WP_106986646.1">
    <property type="nucleotide sequence ID" value="NZ_CP035934.2"/>
</dbReference>
<dbReference type="EMBL" id="RCHE01000058">
    <property type="protein sequence ID" value="RLL38325.1"/>
    <property type="molecule type" value="Genomic_DNA"/>
</dbReference>
<comment type="caution">
    <text evidence="1">The sequence shown here is derived from an EMBL/GenBank/DDBJ whole genome shotgun (WGS) entry which is preliminary data.</text>
</comment>
<sequence>MVSLQKSEQIFNTLMNGRIINREIIDNDVLVANPLFNEIMDNLEVYKKQYEMSGFKFLHSGDYVYITEDEKNKTDIAMKAQILLLLIGKYLNNNNYSLQKIKHLNVGLTRSDILGVQAMPETIELLNRAGMGDDVFVQIKNILVERHILLEKTSSESFILSAIGEKFFDELHPLYLG</sequence>
<evidence type="ECO:0008006" key="3">
    <source>
        <dbReference type="Google" id="ProtNLM"/>
    </source>
</evidence>
<protein>
    <recommendedName>
        <fullName evidence="3">DUF4194 domain-containing protein</fullName>
    </recommendedName>
</protein>
<dbReference type="InterPro" id="IPR053841">
    <property type="entry name" value="MksE"/>
</dbReference>
<name>A0ABX9U2X8_9GAMM</name>
<gene>
    <name evidence="1" type="ORF">D9K79_16310</name>
</gene>
<accession>A0ABX9U2X8</accession>
<evidence type="ECO:0000313" key="2">
    <source>
        <dbReference type="Proteomes" id="UP000273105"/>
    </source>
</evidence>
<evidence type="ECO:0000313" key="1">
    <source>
        <dbReference type="EMBL" id="RLL38325.1"/>
    </source>
</evidence>
<organism evidence="1 2">
    <name type="scientific">Acinetobacter cumulans</name>
    <dbReference type="NCBI Taxonomy" id="2136182"/>
    <lineage>
        <taxon>Bacteria</taxon>
        <taxon>Pseudomonadati</taxon>
        <taxon>Pseudomonadota</taxon>
        <taxon>Gammaproteobacteria</taxon>
        <taxon>Moraxellales</taxon>
        <taxon>Moraxellaceae</taxon>
        <taxon>Acinetobacter</taxon>
    </lineage>
</organism>
<dbReference type="Proteomes" id="UP000273105">
    <property type="component" value="Unassembled WGS sequence"/>
</dbReference>
<reference evidence="1 2" key="1">
    <citation type="submission" date="2018-09" db="EMBL/GenBank/DDBJ databases">
        <title>The draft genome of Acinetobacter sp. strains.</title>
        <authorList>
            <person name="Qin J."/>
            <person name="Feng Y."/>
            <person name="Zong Z."/>
        </authorList>
    </citation>
    <scope>NUCLEOTIDE SEQUENCE [LARGE SCALE GENOMIC DNA]</scope>
    <source>
        <strain evidence="1 2">WCHAc060001</strain>
    </source>
</reference>
<proteinExistence type="predicted"/>
<dbReference type="Pfam" id="PF21980">
    <property type="entry name" value="MksE"/>
    <property type="match status" value="1"/>
</dbReference>